<dbReference type="EMBL" id="FORU01000004">
    <property type="protein sequence ID" value="SFJ19106.1"/>
    <property type="molecule type" value="Genomic_DNA"/>
</dbReference>
<dbReference type="Proteomes" id="UP000243887">
    <property type="component" value="Unassembled WGS sequence"/>
</dbReference>
<accession>A0A1I3PDM2</accession>
<evidence type="ECO:0000313" key="1">
    <source>
        <dbReference type="EMBL" id="SFJ19106.1"/>
    </source>
</evidence>
<sequence length="176" mass="21246">MKKKTLSLQTHLWTRSCYSSSYELISQMFDIAHLDYYKKEVLNYFHFAFQNEAYKEERVSEVIFNSYVLFSVFRACYNIYVRPNGFEKRNLLHEEVEERDYYLSSLSREEFINPYLAIKSIYDIVEIEELEGTFSEIVRATLLDSLEDVYTDERSVQIMTYFKLLDACWLINERMK</sequence>
<dbReference type="OrthoDB" id="1270082at2"/>
<dbReference type="STRING" id="1150112.SAMN04487893_10463"/>
<name>A0A1I3PDM2_9FLAO</name>
<keyword evidence="2" id="KW-1185">Reference proteome</keyword>
<proteinExistence type="predicted"/>
<dbReference type="AlphaFoldDB" id="A0A1I3PDM2"/>
<evidence type="ECO:0000313" key="2">
    <source>
        <dbReference type="Proteomes" id="UP000243887"/>
    </source>
</evidence>
<gene>
    <name evidence="1" type="ORF">SAMN04487893_10463</name>
</gene>
<protein>
    <submittedName>
        <fullName evidence="1">Uncharacterized protein</fullName>
    </submittedName>
</protein>
<organism evidence="1 2">
    <name type="scientific">Myroides guanonis</name>
    <dbReference type="NCBI Taxonomy" id="1150112"/>
    <lineage>
        <taxon>Bacteria</taxon>
        <taxon>Pseudomonadati</taxon>
        <taxon>Bacteroidota</taxon>
        <taxon>Flavobacteriia</taxon>
        <taxon>Flavobacteriales</taxon>
        <taxon>Flavobacteriaceae</taxon>
        <taxon>Myroides</taxon>
    </lineage>
</organism>
<dbReference type="RefSeq" id="WP_143077720.1">
    <property type="nucleotide sequence ID" value="NZ_FORU01000004.1"/>
</dbReference>
<reference evidence="2" key="1">
    <citation type="submission" date="2016-10" db="EMBL/GenBank/DDBJ databases">
        <authorList>
            <person name="Varghese N."/>
            <person name="Submissions S."/>
        </authorList>
    </citation>
    <scope>NUCLEOTIDE SEQUENCE [LARGE SCALE GENOMIC DNA]</scope>
    <source>
        <strain evidence="2">DSM 26542</strain>
    </source>
</reference>